<feature type="compositionally biased region" description="Low complexity" evidence="2">
    <location>
        <begin position="280"/>
        <end position="292"/>
    </location>
</feature>
<sequence length="479" mass="54258">MHHSDGFGVEAGELQLFSDRDARQQKLIERKVSTRDSQGKSTMRCEVTGVAERYMTINVYRRLQPNESTVLKATLSARNAETTFNRSFILFCEWPQQFDEGRPRLADGSFLPDGPIEYCFRLMLGQPDDNFRREVKLNKHSFIFWDNNARQTPFANEGDIIEFDEFRLTLQPVAIDGITTRELTSTNEVNDILRCSKEIQERTQLVAAVHISAFPPKKEEIERKAKKLSGAEGKAYHFIFRICDNTGAGSSKPRAKGSQSRSRPDRVSKVSSRIHREASHPYAASSPSSVSHGGRDLSEAYPRTPSSQRTTMRTPTRRSKGAAGTRVQRLPQTLSEDNNDDASLYASPPPRNRAVQGPPATASPEVVDLADEEFAANGEQEAQAKTEETTNGEADDIEIELRSIRRREEALLRKRQIEKRKRDEADEQCKVMQAELLELNRRREAKLGKELSQGHMSVQALLPFFSVISSIWFQVRRSK</sequence>
<evidence type="ECO:0000313" key="4">
    <source>
        <dbReference type="Proteomes" id="UP000799772"/>
    </source>
</evidence>
<keyword evidence="1" id="KW-0175">Coiled coil</keyword>
<feature type="region of interest" description="Disordered" evidence="2">
    <location>
        <begin position="248"/>
        <end position="364"/>
    </location>
</feature>
<evidence type="ECO:0000313" key="3">
    <source>
        <dbReference type="EMBL" id="KAF2100452.1"/>
    </source>
</evidence>
<feature type="compositionally biased region" description="Polar residues" evidence="2">
    <location>
        <begin position="304"/>
        <end position="314"/>
    </location>
</feature>
<evidence type="ECO:0000256" key="1">
    <source>
        <dbReference type="SAM" id="Coils"/>
    </source>
</evidence>
<dbReference type="AlphaFoldDB" id="A0A9P4MAK3"/>
<comment type="caution">
    <text evidence="3">The sequence shown here is derived from an EMBL/GenBank/DDBJ whole genome shotgun (WGS) entry which is preliminary data.</text>
</comment>
<organism evidence="3 4">
    <name type="scientific">Rhizodiscina lignyota</name>
    <dbReference type="NCBI Taxonomy" id="1504668"/>
    <lineage>
        <taxon>Eukaryota</taxon>
        <taxon>Fungi</taxon>
        <taxon>Dikarya</taxon>
        <taxon>Ascomycota</taxon>
        <taxon>Pezizomycotina</taxon>
        <taxon>Dothideomycetes</taxon>
        <taxon>Pleosporomycetidae</taxon>
        <taxon>Aulographales</taxon>
        <taxon>Rhizodiscinaceae</taxon>
        <taxon>Rhizodiscina</taxon>
    </lineage>
</organism>
<feature type="compositionally biased region" description="Basic and acidic residues" evidence="2">
    <location>
        <begin position="262"/>
        <end position="279"/>
    </location>
</feature>
<feature type="coiled-coil region" evidence="1">
    <location>
        <begin position="394"/>
        <end position="442"/>
    </location>
</feature>
<protein>
    <submittedName>
        <fullName evidence="3">Uncharacterized protein</fullName>
    </submittedName>
</protein>
<proteinExistence type="predicted"/>
<keyword evidence="4" id="KW-1185">Reference proteome</keyword>
<reference evidence="3" key="1">
    <citation type="journal article" date="2020" name="Stud. Mycol.">
        <title>101 Dothideomycetes genomes: a test case for predicting lifestyles and emergence of pathogens.</title>
        <authorList>
            <person name="Haridas S."/>
            <person name="Albert R."/>
            <person name="Binder M."/>
            <person name="Bloem J."/>
            <person name="Labutti K."/>
            <person name="Salamov A."/>
            <person name="Andreopoulos B."/>
            <person name="Baker S."/>
            <person name="Barry K."/>
            <person name="Bills G."/>
            <person name="Bluhm B."/>
            <person name="Cannon C."/>
            <person name="Castanera R."/>
            <person name="Culley D."/>
            <person name="Daum C."/>
            <person name="Ezra D."/>
            <person name="Gonzalez J."/>
            <person name="Henrissat B."/>
            <person name="Kuo A."/>
            <person name="Liang C."/>
            <person name="Lipzen A."/>
            <person name="Lutzoni F."/>
            <person name="Magnuson J."/>
            <person name="Mondo S."/>
            <person name="Nolan M."/>
            <person name="Ohm R."/>
            <person name="Pangilinan J."/>
            <person name="Park H.-J."/>
            <person name="Ramirez L."/>
            <person name="Alfaro M."/>
            <person name="Sun H."/>
            <person name="Tritt A."/>
            <person name="Yoshinaga Y."/>
            <person name="Zwiers L.-H."/>
            <person name="Turgeon B."/>
            <person name="Goodwin S."/>
            <person name="Spatafora J."/>
            <person name="Crous P."/>
            <person name="Grigoriev I."/>
        </authorList>
    </citation>
    <scope>NUCLEOTIDE SEQUENCE</scope>
    <source>
        <strain evidence="3">CBS 133067</strain>
    </source>
</reference>
<dbReference type="Proteomes" id="UP000799772">
    <property type="component" value="Unassembled WGS sequence"/>
</dbReference>
<evidence type="ECO:0000256" key="2">
    <source>
        <dbReference type="SAM" id="MobiDB-lite"/>
    </source>
</evidence>
<gene>
    <name evidence="3" type="ORF">NA57DRAFT_74061</name>
</gene>
<accession>A0A9P4MAK3</accession>
<name>A0A9P4MAK3_9PEZI</name>
<dbReference type="EMBL" id="ML978124">
    <property type="protein sequence ID" value="KAF2100452.1"/>
    <property type="molecule type" value="Genomic_DNA"/>
</dbReference>